<dbReference type="GO" id="GO:0005886">
    <property type="term" value="C:plasma membrane"/>
    <property type="evidence" value="ECO:0007669"/>
    <property type="project" value="UniProtKB-SubCell"/>
</dbReference>
<evidence type="ECO:0000256" key="2">
    <source>
        <dbReference type="ARBA" id="ARBA00022475"/>
    </source>
</evidence>
<dbReference type="PANTHER" id="PTHR30250:SF11">
    <property type="entry name" value="O-ANTIGEN TRANSPORTER-RELATED"/>
    <property type="match status" value="1"/>
</dbReference>
<feature type="transmembrane region" description="Helical" evidence="6">
    <location>
        <begin position="119"/>
        <end position="138"/>
    </location>
</feature>
<dbReference type="Pfam" id="PF01943">
    <property type="entry name" value="Polysacc_synt"/>
    <property type="match status" value="1"/>
</dbReference>
<feature type="transmembrane region" description="Helical" evidence="6">
    <location>
        <begin position="447"/>
        <end position="464"/>
    </location>
</feature>
<dbReference type="InterPro" id="IPR002797">
    <property type="entry name" value="Polysacc_synth"/>
</dbReference>
<feature type="transmembrane region" description="Helical" evidence="6">
    <location>
        <begin position="335"/>
        <end position="358"/>
    </location>
</feature>
<dbReference type="InterPro" id="IPR050833">
    <property type="entry name" value="Poly_Biosynth_Transport"/>
</dbReference>
<name>A0A6L8WBI6_9PROT</name>
<keyword evidence="3 6" id="KW-0812">Transmembrane</keyword>
<feature type="transmembrane region" description="Helical" evidence="6">
    <location>
        <begin position="251"/>
        <end position="276"/>
    </location>
</feature>
<feature type="transmembrane region" description="Helical" evidence="6">
    <location>
        <begin position="220"/>
        <end position="245"/>
    </location>
</feature>
<evidence type="ECO:0000256" key="5">
    <source>
        <dbReference type="ARBA" id="ARBA00023136"/>
    </source>
</evidence>
<keyword evidence="2" id="KW-1003">Cell membrane</keyword>
<organism evidence="7 8">
    <name type="scientific">Sneathiella litorea</name>
    <dbReference type="NCBI Taxonomy" id="2606216"/>
    <lineage>
        <taxon>Bacteria</taxon>
        <taxon>Pseudomonadati</taxon>
        <taxon>Pseudomonadota</taxon>
        <taxon>Alphaproteobacteria</taxon>
        <taxon>Sneathiellales</taxon>
        <taxon>Sneathiellaceae</taxon>
        <taxon>Sneathiella</taxon>
    </lineage>
</organism>
<feature type="transmembrane region" description="Helical" evidence="6">
    <location>
        <begin position="297"/>
        <end position="323"/>
    </location>
</feature>
<accession>A0A6L8WBI6</accession>
<comment type="subcellular location">
    <subcellularLocation>
        <location evidence="1">Cell membrane</location>
        <topology evidence="1">Multi-pass membrane protein</topology>
    </subcellularLocation>
</comment>
<feature type="transmembrane region" description="Helical" evidence="6">
    <location>
        <begin position="150"/>
        <end position="171"/>
    </location>
</feature>
<dbReference type="Proteomes" id="UP000476030">
    <property type="component" value="Unassembled WGS sequence"/>
</dbReference>
<keyword evidence="5 6" id="KW-0472">Membrane</keyword>
<feature type="transmembrane region" description="Helical" evidence="6">
    <location>
        <begin position="45"/>
        <end position="64"/>
    </location>
</feature>
<evidence type="ECO:0000256" key="4">
    <source>
        <dbReference type="ARBA" id="ARBA00022989"/>
    </source>
</evidence>
<gene>
    <name evidence="7" type="ORF">GQE98_17305</name>
</gene>
<dbReference type="PANTHER" id="PTHR30250">
    <property type="entry name" value="PST FAMILY PREDICTED COLANIC ACID TRANSPORTER"/>
    <property type="match status" value="1"/>
</dbReference>
<feature type="transmembrane region" description="Helical" evidence="6">
    <location>
        <begin position="177"/>
        <end position="199"/>
    </location>
</feature>
<feature type="transmembrane region" description="Helical" evidence="6">
    <location>
        <begin position="365"/>
        <end position="382"/>
    </location>
</feature>
<sequence length="479" mass="52361">MNSSKTVGGRIQVARASAVYLGSQLGARALNFLFFIMLARNLPTAEFGILNFALTVVVFLDIIIDLGLSRYAMREISKYPEKTSWFIGILLPFKLLAATCTYAFVVYAILMWGDFDDDGIVFLIVFLAVFFTAPSMFFENIMQAHQKFSLISFAHVALSVAQIVSGALVILADGSTFAIAFVFSVSNLFYCMLMLRGVLRLGVLPFPRSKLQSFIKLLKPAFPYLCSALIIMLAVRAEFLLLGYFGSAEDLAIYGMGTKIVEASLLLPIVFGTVLAPRFSIAHARPREVLTTLYASGIQALLLIAVPCATLAYGLASTVIWVLPDRDFEQLVPLLQLLFVGYPAACLYLLNTFVLFGAIKQTKPLILLTALAILQIAINMVLQGSFGLWGAAYSFLAFMGVAAVASTIFTIKNFVNADQVGMALVAPVVGALVIVLIFVIAPLESEAAKLPFALGAYFVSIVIIRRLMPERYRTLNFET</sequence>
<evidence type="ECO:0000313" key="8">
    <source>
        <dbReference type="Proteomes" id="UP000476030"/>
    </source>
</evidence>
<keyword evidence="4 6" id="KW-1133">Transmembrane helix</keyword>
<feature type="transmembrane region" description="Helical" evidence="6">
    <location>
        <begin position="388"/>
        <end position="411"/>
    </location>
</feature>
<protein>
    <submittedName>
        <fullName evidence="7">Oligosaccharide flippase family protein</fullName>
    </submittedName>
</protein>
<evidence type="ECO:0000256" key="3">
    <source>
        <dbReference type="ARBA" id="ARBA00022692"/>
    </source>
</evidence>
<evidence type="ECO:0000256" key="6">
    <source>
        <dbReference type="SAM" id="Phobius"/>
    </source>
</evidence>
<proteinExistence type="predicted"/>
<feature type="transmembrane region" description="Helical" evidence="6">
    <location>
        <begin position="85"/>
        <end position="113"/>
    </location>
</feature>
<reference evidence="7 8" key="1">
    <citation type="submission" date="2019-12" db="EMBL/GenBank/DDBJ databases">
        <title>Snethiella sp. nov. sp. isolated from sea sand.</title>
        <authorList>
            <person name="Kim J."/>
            <person name="Jeong S.E."/>
            <person name="Jung H.S."/>
            <person name="Jeon C.O."/>
        </authorList>
    </citation>
    <scope>NUCLEOTIDE SEQUENCE [LARGE SCALE GENOMIC DNA]</scope>
    <source>
        <strain evidence="7 8">DP05</strain>
    </source>
</reference>
<dbReference type="EMBL" id="WTUW01000009">
    <property type="protein sequence ID" value="MZR32401.1"/>
    <property type="molecule type" value="Genomic_DNA"/>
</dbReference>
<evidence type="ECO:0000256" key="1">
    <source>
        <dbReference type="ARBA" id="ARBA00004651"/>
    </source>
</evidence>
<evidence type="ECO:0000313" key="7">
    <source>
        <dbReference type="EMBL" id="MZR32401.1"/>
    </source>
</evidence>
<dbReference type="RefSeq" id="WP_161317096.1">
    <property type="nucleotide sequence ID" value="NZ_WTUW01000009.1"/>
</dbReference>
<keyword evidence="8" id="KW-1185">Reference proteome</keyword>
<dbReference type="AlphaFoldDB" id="A0A6L8WBI6"/>
<feature type="transmembrane region" description="Helical" evidence="6">
    <location>
        <begin position="423"/>
        <end position="441"/>
    </location>
</feature>
<comment type="caution">
    <text evidence="7">The sequence shown here is derived from an EMBL/GenBank/DDBJ whole genome shotgun (WGS) entry which is preliminary data.</text>
</comment>
<feature type="transmembrane region" description="Helical" evidence="6">
    <location>
        <begin position="20"/>
        <end position="39"/>
    </location>
</feature>